<dbReference type="Gene3D" id="3.40.50.150">
    <property type="entry name" value="Vaccinia Virus protein VP39"/>
    <property type="match status" value="1"/>
</dbReference>
<comment type="caution">
    <text evidence="2">The sequence shown here is derived from an EMBL/GenBank/DDBJ whole genome shotgun (WGS) entry which is preliminary data.</text>
</comment>
<reference evidence="2 3" key="1">
    <citation type="submission" date="2020-02" db="EMBL/GenBank/DDBJ databases">
        <authorList>
            <person name="Ma Q."/>
            <person name="Huang Y."/>
            <person name="Song X."/>
            <person name="Pei D."/>
        </authorList>
    </citation>
    <scope>NUCLEOTIDE SEQUENCE [LARGE SCALE GENOMIC DNA]</scope>
    <source>
        <strain evidence="2">Sxm20200214</strain>
        <tissue evidence="2">Leaf</tissue>
    </source>
</reference>
<organism evidence="2 3">
    <name type="scientific">Brassica carinata</name>
    <name type="common">Ethiopian mustard</name>
    <name type="synonym">Abyssinian cabbage</name>
    <dbReference type="NCBI Taxonomy" id="52824"/>
    <lineage>
        <taxon>Eukaryota</taxon>
        <taxon>Viridiplantae</taxon>
        <taxon>Streptophyta</taxon>
        <taxon>Embryophyta</taxon>
        <taxon>Tracheophyta</taxon>
        <taxon>Spermatophyta</taxon>
        <taxon>Magnoliopsida</taxon>
        <taxon>eudicotyledons</taxon>
        <taxon>Gunneridae</taxon>
        <taxon>Pentapetalae</taxon>
        <taxon>rosids</taxon>
        <taxon>malvids</taxon>
        <taxon>Brassicales</taxon>
        <taxon>Brassicaceae</taxon>
        <taxon>Brassiceae</taxon>
        <taxon>Brassica</taxon>
    </lineage>
</organism>
<dbReference type="PANTHER" id="PTHR12843">
    <property type="entry name" value="PROTEIN-LYSINE N-METHYLTRANSFERASE METTL10"/>
    <property type="match status" value="1"/>
</dbReference>
<dbReference type="EMBL" id="JAAMPC010000011">
    <property type="protein sequence ID" value="KAG2281000.1"/>
    <property type="molecule type" value="Genomic_DNA"/>
</dbReference>
<accession>A0A8X7R2U4</accession>
<evidence type="ECO:0000313" key="2">
    <source>
        <dbReference type="EMBL" id="KAG2281000.1"/>
    </source>
</evidence>
<keyword evidence="1" id="KW-1133">Transmembrane helix</keyword>
<proteinExistence type="predicted"/>
<dbReference type="GO" id="GO:0016279">
    <property type="term" value="F:protein-lysine N-methyltransferase activity"/>
    <property type="evidence" value="ECO:0007669"/>
    <property type="project" value="TreeGrafter"/>
</dbReference>
<dbReference type="Proteomes" id="UP000886595">
    <property type="component" value="Unassembled WGS sequence"/>
</dbReference>
<dbReference type="AlphaFoldDB" id="A0A8X7R2U4"/>
<evidence type="ECO:0000313" key="3">
    <source>
        <dbReference type="Proteomes" id="UP000886595"/>
    </source>
</evidence>
<gene>
    <name evidence="2" type="ORF">Bca52824_052220</name>
</gene>
<dbReference type="SUPFAM" id="SSF53335">
    <property type="entry name" value="S-adenosyl-L-methionine-dependent methyltransferases"/>
    <property type="match status" value="1"/>
</dbReference>
<protein>
    <submittedName>
        <fullName evidence="2">Uncharacterized protein</fullName>
    </submittedName>
</protein>
<dbReference type="InterPro" id="IPR029063">
    <property type="entry name" value="SAM-dependent_MTases_sf"/>
</dbReference>
<dbReference type="GO" id="GO:0005737">
    <property type="term" value="C:cytoplasm"/>
    <property type="evidence" value="ECO:0007669"/>
    <property type="project" value="TreeGrafter"/>
</dbReference>
<name>A0A8X7R2U4_BRACI</name>
<keyword evidence="1" id="KW-0472">Membrane</keyword>
<keyword evidence="1" id="KW-0812">Transmembrane</keyword>
<dbReference type="PANTHER" id="PTHR12843:SF5">
    <property type="entry name" value="EEF1A LYSINE METHYLTRANSFERASE 2"/>
    <property type="match status" value="1"/>
</dbReference>
<sequence length="139" mass="15389">MLMEDSQSLASKAIGTLLIPVSSLISGSMAMPAKFERLHSSQSLMFRLYSFPDITILIILALFWSQLNIAVDQRMGYVVDDILDTILEGQFKLVMDKGTLDAIGLHPDGPVKRVMYWWDSVSKLVAPGGMLVIASLTRE</sequence>
<feature type="transmembrane region" description="Helical" evidence="1">
    <location>
        <begin position="46"/>
        <end position="65"/>
    </location>
</feature>
<keyword evidence="3" id="KW-1185">Reference proteome</keyword>
<evidence type="ECO:0000256" key="1">
    <source>
        <dbReference type="SAM" id="Phobius"/>
    </source>
</evidence>
<dbReference type="OrthoDB" id="540004at2759"/>